<evidence type="ECO:0008006" key="3">
    <source>
        <dbReference type="Google" id="ProtNLM"/>
    </source>
</evidence>
<dbReference type="EMBL" id="LBXL01000037">
    <property type="protein sequence ID" value="KKR29038.1"/>
    <property type="molecule type" value="Genomic_DNA"/>
</dbReference>
<dbReference type="Gene3D" id="1.25.10.90">
    <property type="match status" value="1"/>
</dbReference>
<accession>A0A0G0PM92</accession>
<dbReference type="PATRIC" id="fig|1618552.3.peg.871"/>
<dbReference type="PANTHER" id="PTHR34070:SF1">
    <property type="entry name" value="DNA ALKYLATION REPAIR PROTEIN"/>
    <property type="match status" value="1"/>
</dbReference>
<organism evidence="1 2">
    <name type="scientific">Candidatus Woesebacteria bacterium GW2011_GWA1_39_8</name>
    <dbReference type="NCBI Taxonomy" id="1618552"/>
    <lineage>
        <taxon>Bacteria</taxon>
        <taxon>Candidatus Woeseibacteriota</taxon>
    </lineage>
</organism>
<dbReference type="Pfam" id="PF08713">
    <property type="entry name" value="DNA_alkylation"/>
    <property type="match status" value="1"/>
</dbReference>
<protein>
    <recommendedName>
        <fullName evidence="3">DNA alkylation repair protein</fullName>
    </recommendedName>
</protein>
<dbReference type="AlphaFoldDB" id="A0A0G0PM92"/>
<dbReference type="CDD" id="cd06561">
    <property type="entry name" value="AlkD_like"/>
    <property type="match status" value="1"/>
</dbReference>
<dbReference type="PANTHER" id="PTHR34070">
    <property type="entry name" value="ARMADILLO-TYPE FOLD"/>
    <property type="match status" value="1"/>
</dbReference>
<dbReference type="InterPro" id="IPR016024">
    <property type="entry name" value="ARM-type_fold"/>
</dbReference>
<sequence length="247" mass="29183">MILSDLKQELQSFASKGKAEFLPRFFKAGPGGYAEGDRFIGVTVPNCRKVAKKYNDLHLTEIQKLLRSKIHEERLVALLILVEQFKKGDMKLKEKIYNFYLKNTKYINNWDLVDLSADKIVGKYLYNNSNCATTFKELPPKGTEILKYLANSENLWERRIAIISTFNFIKRHRFKETLEISKILLTDKHDLIHKAVGWMLREVGKRSQWNLESFLKRHYKHMPRTMLRYAIERLPEEKRQTYLNGLI</sequence>
<evidence type="ECO:0000313" key="1">
    <source>
        <dbReference type="EMBL" id="KKR29038.1"/>
    </source>
</evidence>
<dbReference type="SUPFAM" id="SSF48371">
    <property type="entry name" value="ARM repeat"/>
    <property type="match status" value="1"/>
</dbReference>
<name>A0A0G0PM92_9BACT</name>
<comment type="caution">
    <text evidence="1">The sequence shown here is derived from an EMBL/GenBank/DDBJ whole genome shotgun (WGS) entry which is preliminary data.</text>
</comment>
<proteinExistence type="predicted"/>
<reference evidence="1 2" key="1">
    <citation type="journal article" date="2015" name="Nature">
        <title>rRNA introns, odd ribosomes, and small enigmatic genomes across a large radiation of phyla.</title>
        <authorList>
            <person name="Brown C.T."/>
            <person name="Hug L.A."/>
            <person name="Thomas B.C."/>
            <person name="Sharon I."/>
            <person name="Castelle C.J."/>
            <person name="Singh A."/>
            <person name="Wilkins M.J."/>
            <person name="Williams K.H."/>
            <person name="Banfield J.F."/>
        </authorList>
    </citation>
    <scope>NUCLEOTIDE SEQUENCE [LARGE SCALE GENOMIC DNA]</scope>
</reference>
<dbReference type="InterPro" id="IPR014825">
    <property type="entry name" value="DNA_alkylation"/>
</dbReference>
<evidence type="ECO:0000313" key="2">
    <source>
        <dbReference type="Proteomes" id="UP000034793"/>
    </source>
</evidence>
<dbReference type="Proteomes" id="UP000034793">
    <property type="component" value="Unassembled WGS sequence"/>
</dbReference>
<gene>
    <name evidence="1" type="ORF">UT61_C0037G0011</name>
</gene>